<dbReference type="RefSeq" id="WP_106063136.1">
    <property type="nucleotide sequence ID" value="NZ_PVXO01000030.1"/>
</dbReference>
<dbReference type="SUPFAM" id="SSF82549">
    <property type="entry name" value="DAK1/DegV-like"/>
    <property type="match status" value="1"/>
</dbReference>
<organism evidence="3 4">
    <name type="scientific">Clostridium liquoris</name>
    <dbReference type="NCBI Taxonomy" id="1289519"/>
    <lineage>
        <taxon>Bacteria</taxon>
        <taxon>Bacillati</taxon>
        <taxon>Bacillota</taxon>
        <taxon>Clostridia</taxon>
        <taxon>Eubacteriales</taxon>
        <taxon>Clostridiaceae</taxon>
        <taxon>Clostridium</taxon>
    </lineage>
</organism>
<keyword evidence="4" id="KW-1185">Reference proteome</keyword>
<evidence type="ECO:0000313" key="3">
    <source>
        <dbReference type="EMBL" id="PRR79146.1"/>
    </source>
</evidence>
<dbReference type="GO" id="GO:0008289">
    <property type="term" value="F:lipid binding"/>
    <property type="evidence" value="ECO:0007669"/>
    <property type="project" value="UniProtKB-KW"/>
</dbReference>
<evidence type="ECO:0000256" key="1">
    <source>
        <dbReference type="ARBA" id="ARBA00003238"/>
    </source>
</evidence>
<dbReference type="OrthoDB" id="9780660at2"/>
<dbReference type="PANTHER" id="PTHR33434">
    <property type="entry name" value="DEGV DOMAIN-CONTAINING PROTEIN DR_1986-RELATED"/>
    <property type="match status" value="1"/>
</dbReference>
<protein>
    <submittedName>
        <fullName evidence="3">DegV domain-containing protein</fullName>
    </submittedName>
</protein>
<evidence type="ECO:0000256" key="2">
    <source>
        <dbReference type="ARBA" id="ARBA00023121"/>
    </source>
</evidence>
<proteinExistence type="predicted"/>
<reference evidence="3 4" key="1">
    <citation type="submission" date="2018-03" db="EMBL/GenBank/DDBJ databases">
        <title>Genome sequence of Clostridium liquoris DSM 100320.</title>
        <authorList>
            <person name="Poehlein A."/>
            <person name="Daniel R."/>
        </authorList>
    </citation>
    <scope>NUCLEOTIDE SEQUENCE [LARGE SCALE GENOMIC DNA]</scope>
    <source>
        <strain evidence="3 4">DSM 100320</strain>
    </source>
</reference>
<dbReference type="NCBIfam" id="TIGR00762">
    <property type="entry name" value="DegV"/>
    <property type="match status" value="1"/>
</dbReference>
<dbReference type="EMBL" id="PVXO01000030">
    <property type="protein sequence ID" value="PRR79146.1"/>
    <property type="molecule type" value="Genomic_DNA"/>
</dbReference>
<comment type="function">
    <text evidence="1">May bind long-chain fatty acids, such as palmitate, and may play a role in lipid transport or fatty acid metabolism.</text>
</comment>
<dbReference type="PANTHER" id="PTHR33434:SF3">
    <property type="entry name" value="DEGV DOMAIN-CONTAINING PROTEIN YITS"/>
    <property type="match status" value="1"/>
</dbReference>
<dbReference type="InterPro" id="IPR043168">
    <property type="entry name" value="DegV_C"/>
</dbReference>
<name>A0A2T0B5J1_9CLOT</name>
<sequence length="289" mass="32286">MTKIIVDSTCDLPEEILDKHNIEFLPLRILIKGAEYLDKKTIKIEQVYSAMKEGIVPKTSQPRPADIYNLFTEYCNKGTDFIYLSFSSALSGTYEVAHSIAAEFKKKFKEVKISVIDSKAGSTATGLIALQAAKLAEAGYDFNIITNEISELVKHVEHIFTIPDLSWLIRGGRISKTKGLIGNVLDIKPILDVKDGKMEVIQKIRGRKKALNTVVDILEKRIEKFPDQVIGISHADDMETANELMEIINKRMGKHNFIVNKIGSVLGSHIGIGGVGVFFFNDKNKLYIE</sequence>
<dbReference type="Gene3D" id="3.30.1180.10">
    <property type="match status" value="1"/>
</dbReference>
<dbReference type="AlphaFoldDB" id="A0A2T0B5J1"/>
<dbReference type="Pfam" id="PF02645">
    <property type="entry name" value="DegV"/>
    <property type="match status" value="1"/>
</dbReference>
<dbReference type="Proteomes" id="UP000239706">
    <property type="component" value="Unassembled WGS sequence"/>
</dbReference>
<dbReference type="InterPro" id="IPR003797">
    <property type="entry name" value="DegV"/>
</dbReference>
<dbReference type="PROSITE" id="PS51482">
    <property type="entry name" value="DEGV"/>
    <property type="match status" value="1"/>
</dbReference>
<evidence type="ECO:0000313" key="4">
    <source>
        <dbReference type="Proteomes" id="UP000239706"/>
    </source>
</evidence>
<dbReference type="InterPro" id="IPR050270">
    <property type="entry name" value="DegV_domain_contain"/>
</dbReference>
<gene>
    <name evidence="3" type="ORF">CLLI_09910</name>
</gene>
<keyword evidence="2" id="KW-0446">Lipid-binding</keyword>
<dbReference type="Gene3D" id="3.40.50.10170">
    <property type="match status" value="1"/>
</dbReference>
<accession>A0A2T0B5J1</accession>
<comment type="caution">
    <text evidence="3">The sequence shown here is derived from an EMBL/GenBank/DDBJ whole genome shotgun (WGS) entry which is preliminary data.</text>
</comment>